<dbReference type="AlphaFoldDB" id="A0A919Q6N2"/>
<name>A0A919Q6N2_9ACTN</name>
<gene>
    <name evidence="2" type="ORF">Aph01nite_05190</name>
</gene>
<reference evidence="2" key="1">
    <citation type="submission" date="2021-01" db="EMBL/GenBank/DDBJ databases">
        <title>Whole genome shotgun sequence of Acrocarpospora phusangensis NBRC 108782.</title>
        <authorList>
            <person name="Komaki H."/>
            <person name="Tamura T."/>
        </authorList>
    </citation>
    <scope>NUCLEOTIDE SEQUENCE</scope>
    <source>
        <strain evidence="2">NBRC 108782</strain>
    </source>
</reference>
<evidence type="ECO:0000256" key="1">
    <source>
        <dbReference type="SAM" id="MobiDB-lite"/>
    </source>
</evidence>
<keyword evidence="3" id="KW-1185">Reference proteome</keyword>
<evidence type="ECO:0000313" key="2">
    <source>
        <dbReference type="EMBL" id="GIH22209.1"/>
    </source>
</evidence>
<comment type="caution">
    <text evidence="2">The sequence shown here is derived from an EMBL/GenBank/DDBJ whole genome shotgun (WGS) entry which is preliminary data.</text>
</comment>
<feature type="region of interest" description="Disordered" evidence="1">
    <location>
        <begin position="1"/>
        <end position="90"/>
    </location>
</feature>
<feature type="compositionally biased region" description="Low complexity" evidence="1">
    <location>
        <begin position="1"/>
        <end position="10"/>
    </location>
</feature>
<sequence length="90" mass="9544">MVSSSDLASDFDSDLDKAETCRPDGLADLAPHSAHPVRVRVHDHSVGREAPKTPPSPATAEGVARFKSWHAASREGPPPAADLEIDQPPN</sequence>
<dbReference type="Proteomes" id="UP000640052">
    <property type="component" value="Unassembled WGS sequence"/>
</dbReference>
<evidence type="ECO:0000313" key="3">
    <source>
        <dbReference type="Proteomes" id="UP000640052"/>
    </source>
</evidence>
<proteinExistence type="predicted"/>
<dbReference type="EMBL" id="BOOA01000003">
    <property type="protein sequence ID" value="GIH22209.1"/>
    <property type="molecule type" value="Genomic_DNA"/>
</dbReference>
<accession>A0A919Q6N2</accession>
<organism evidence="2 3">
    <name type="scientific">Acrocarpospora phusangensis</name>
    <dbReference type="NCBI Taxonomy" id="1070424"/>
    <lineage>
        <taxon>Bacteria</taxon>
        <taxon>Bacillati</taxon>
        <taxon>Actinomycetota</taxon>
        <taxon>Actinomycetes</taxon>
        <taxon>Streptosporangiales</taxon>
        <taxon>Streptosporangiaceae</taxon>
        <taxon>Acrocarpospora</taxon>
    </lineage>
</organism>
<feature type="compositionally biased region" description="Basic and acidic residues" evidence="1">
    <location>
        <begin position="40"/>
        <end position="51"/>
    </location>
</feature>
<protein>
    <submittedName>
        <fullName evidence="2">Uncharacterized protein</fullName>
    </submittedName>
</protein>